<sequence length="109" mass="12989">MNNDFFKDTSDEIIIKHQKMLSRLFMKSLVKNPEWLNWISENWKSFITKKKERELAETSLSFIKHYQSEYSQTNKKDYQKKTSDSKSKSTDKTTSQNEAVTNVYSDTIF</sequence>
<dbReference type="Proteomes" id="UP000007472">
    <property type="component" value="Chromosome"/>
</dbReference>
<evidence type="ECO:0000313" key="2">
    <source>
        <dbReference type="EMBL" id="ADU92428.1"/>
    </source>
</evidence>
<gene>
    <name evidence="2" type="ordered locus">TEQUI_1516</name>
</gene>
<dbReference type="KEGG" id="teq:TEQUI_1516"/>
<accession>A0A654KIX6</accession>
<reference evidence="2 3" key="1">
    <citation type="journal article" date="2011" name="J. Bacteriol.">
        <title>Genome sequence of Taylorella equigenitalis MCE9, the causative agent of contagious equine metritis.</title>
        <authorList>
            <person name="Hebert L."/>
            <person name="Moumen B."/>
            <person name="Duquesne F."/>
            <person name="Breuil M.F."/>
            <person name="Laugier C."/>
            <person name="Batto J.M."/>
            <person name="Renault P."/>
            <person name="Petry S."/>
        </authorList>
    </citation>
    <scope>NUCLEOTIDE SEQUENCE [LARGE SCALE GENOMIC DNA]</scope>
    <source>
        <strain evidence="2 3">MCE9</strain>
    </source>
</reference>
<name>A0A654KIX6_TAYEM</name>
<dbReference type="AlphaFoldDB" id="A0A654KIX6"/>
<evidence type="ECO:0000256" key="1">
    <source>
        <dbReference type="SAM" id="MobiDB-lite"/>
    </source>
</evidence>
<feature type="compositionally biased region" description="Basic and acidic residues" evidence="1">
    <location>
        <begin position="74"/>
        <end position="91"/>
    </location>
</feature>
<dbReference type="EMBL" id="CP002456">
    <property type="protein sequence ID" value="ADU92428.1"/>
    <property type="molecule type" value="Genomic_DNA"/>
</dbReference>
<proteinExistence type="predicted"/>
<feature type="region of interest" description="Disordered" evidence="1">
    <location>
        <begin position="70"/>
        <end position="109"/>
    </location>
</feature>
<protein>
    <submittedName>
        <fullName evidence="2">Uncharacterized protein</fullName>
    </submittedName>
</protein>
<feature type="compositionally biased region" description="Polar residues" evidence="1">
    <location>
        <begin position="96"/>
        <end position="109"/>
    </location>
</feature>
<evidence type="ECO:0000313" key="3">
    <source>
        <dbReference type="Proteomes" id="UP000007472"/>
    </source>
</evidence>
<organism evidence="2 3">
    <name type="scientific">Taylorella equigenitalis (strain MCE9)</name>
    <dbReference type="NCBI Taxonomy" id="937774"/>
    <lineage>
        <taxon>Bacteria</taxon>
        <taxon>Pseudomonadati</taxon>
        <taxon>Pseudomonadota</taxon>
        <taxon>Betaproteobacteria</taxon>
        <taxon>Burkholderiales</taxon>
        <taxon>Alcaligenaceae</taxon>
        <taxon>Taylorella</taxon>
    </lineage>
</organism>